<dbReference type="AlphaFoldDB" id="A0AAD1TGT8"/>
<dbReference type="PANTHER" id="PTHR21109:SF0">
    <property type="entry name" value="SMALL RIBOSOMAL SUBUNIT PROTEIN BS21M"/>
    <property type="match status" value="1"/>
</dbReference>
<evidence type="ECO:0000256" key="1">
    <source>
        <dbReference type="ARBA" id="ARBA00006640"/>
    </source>
</evidence>
<dbReference type="GO" id="GO:0006412">
    <property type="term" value="P:translation"/>
    <property type="evidence" value="ECO:0007669"/>
    <property type="project" value="InterPro"/>
</dbReference>
<sequence>MRPPSWTGRRSTEAIEEPLESPSHKSPIRMSRHLRFVARTVMVQNGNVDGAYKMLNRILTVDGIVDEAKRRRYYEKPCNQRRRENYENCRRIYNSEMARKVAFLMRKNREDPWPGC</sequence>
<feature type="region of interest" description="Disordered" evidence="4">
    <location>
        <begin position="1"/>
        <end position="28"/>
    </location>
</feature>
<dbReference type="NCBIfam" id="TIGR00030">
    <property type="entry name" value="S21p"/>
    <property type="match status" value="1"/>
</dbReference>
<dbReference type="GO" id="GO:1990904">
    <property type="term" value="C:ribonucleoprotein complex"/>
    <property type="evidence" value="ECO:0007669"/>
    <property type="project" value="UniProtKB-KW"/>
</dbReference>
<dbReference type="GO" id="GO:0005840">
    <property type="term" value="C:ribosome"/>
    <property type="evidence" value="ECO:0007669"/>
    <property type="project" value="UniProtKB-KW"/>
</dbReference>
<dbReference type="InterPro" id="IPR038380">
    <property type="entry name" value="Ribosomal_bS21_sf"/>
</dbReference>
<comment type="similarity">
    <text evidence="1">Belongs to the bacterial ribosomal protein bS21 family.</text>
</comment>
<dbReference type="InterPro" id="IPR001911">
    <property type="entry name" value="Ribosomal_bS21"/>
</dbReference>
<dbReference type="PANTHER" id="PTHR21109">
    <property type="entry name" value="MITOCHONDRIAL 28S RIBOSOMAL PROTEIN S21"/>
    <property type="match status" value="1"/>
</dbReference>
<evidence type="ECO:0000313" key="5">
    <source>
        <dbReference type="EMBL" id="CAH2326878.1"/>
    </source>
</evidence>
<dbReference type="EMBL" id="OW240924">
    <property type="protein sequence ID" value="CAH2326878.1"/>
    <property type="molecule type" value="Genomic_DNA"/>
</dbReference>
<gene>
    <name evidence="5" type="ORF">PECUL_23A033959</name>
</gene>
<evidence type="ECO:0000256" key="4">
    <source>
        <dbReference type="SAM" id="MobiDB-lite"/>
    </source>
</evidence>
<dbReference type="Pfam" id="PF01165">
    <property type="entry name" value="Ribosomal_S21"/>
    <property type="match status" value="1"/>
</dbReference>
<keyword evidence="6" id="KW-1185">Reference proteome</keyword>
<evidence type="ECO:0000256" key="3">
    <source>
        <dbReference type="ARBA" id="ARBA00023274"/>
    </source>
</evidence>
<keyword evidence="3" id="KW-0687">Ribonucleoprotein</keyword>
<evidence type="ECO:0000313" key="6">
    <source>
        <dbReference type="Proteomes" id="UP001295444"/>
    </source>
</evidence>
<accession>A0AAD1TGT8</accession>
<name>A0AAD1TGT8_PELCU</name>
<evidence type="ECO:0000256" key="2">
    <source>
        <dbReference type="ARBA" id="ARBA00022980"/>
    </source>
</evidence>
<organism evidence="5 6">
    <name type="scientific">Pelobates cultripes</name>
    <name type="common">Western spadefoot toad</name>
    <dbReference type="NCBI Taxonomy" id="61616"/>
    <lineage>
        <taxon>Eukaryota</taxon>
        <taxon>Metazoa</taxon>
        <taxon>Chordata</taxon>
        <taxon>Craniata</taxon>
        <taxon>Vertebrata</taxon>
        <taxon>Euteleostomi</taxon>
        <taxon>Amphibia</taxon>
        <taxon>Batrachia</taxon>
        <taxon>Anura</taxon>
        <taxon>Pelobatoidea</taxon>
        <taxon>Pelobatidae</taxon>
        <taxon>Pelobates</taxon>
    </lineage>
</organism>
<keyword evidence="2" id="KW-0689">Ribosomal protein</keyword>
<reference evidence="5" key="1">
    <citation type="submission" date="2022-03" db="EMBL/GenBank/DDBJ databases">
        <authorList>
            <person name="Alioto T."/>
            <person name="Alioto T."/>
            <person name="Gomez Garrido J."/>
        </authorList>
    </citation>
    <scope>NUCLEOTIDE SEQUENCE</scope>
</reference>
<protein>
    <submittedName>
        <fullName evidence="5">28S ribosomal S21, mitochondrial</fullName>
    </submittedName>
</protein>
<dbReference type="Proteomes" id="UP001295444">
    <property type="component" value="Chromosome 13"/>
</dbReference>
<dbReference type="Gene3D" id="1.20.5.1150">
    <property type="entry name" value="Ribosomal protein S8"/>
    <property type="match status" value="1"/>
</dbReference>
<proteinExistence type="inferred from homology"/>
<dbReference type="GO" id="GO:0003735">
    <property type="term" value="F:structural constituent of ribosome"/>
    <property type="evidence" value="ECO:0007669"/>
    <property type="project" value="InterPro"/>
</dbReference>